<protein>
    <submittedName>
        <fullName evidence="1">Uncharacterized protein</fullName>
    </submittedName>
</protein>
<dbReference type="EMBL" id="JACAZH010000026">
    <property type="protein sequence ID" value="KAF7341909.1"/>
    <property type="molecule type" value="Genomic_DNA"/>
</dbReference>
<accession>A0A8H6XJQ1</accession>
<dbReference type="OrthoDB" id="2880875at2759"/>
<sequence length="315" mass="35760">MPRPQFTINRDTNIPIDLNHLERPLFQPEVIAALDFEIETRPRETQVDRSYASIGFVVHREESIARRRFLHRGFDLPLKLYKRSNQRQKQRGFQGALGLSQGPLSAATFSYARTNGTTLESTDNKVMPTCYVKHETGDAWDKDEKSYSSYNVVYQVQKTELDAEHPDHPLEVRVGMGINIRPPGSETPLPRICFVNRNQVLIWVSDPTSKARIRGIMVLMSSYLDNIRADKALSIYETKMVELGCLKATQLKTQENKAGTISLAIAQVQTQSSARFNKLRAGIPLLSTKLSQQSSGCSLVDIRPHEYLARGWERK</sequence>
<evidence type="ECO:0000313" key="2">
    <source>
        <dbReference type="Proteomes" id="UP000623467"/>
    </source>
</evidence>
<keyword evidence="2" id="KW-1185">Reference proteome</keyword>
<evidence type="ECO:0000313" key="1">
    <source>
        <dbReference type="EMBL" id="KAF7341909.1"/>
    </source>
</evidence>
<dbReference type="AlphaFoldDB" id="A0A8H6XJQ1"/>
<name>A0A8H6XJQ1_9AGAR</name>
<organism evidence="1 2">
    <name type="scientific">Mycena sanguinolenta</name>
    <dbReference type="NCBI Taxonomy" id="230812"/>
    <lineage>
        <taxon>Eukaryota</taxon>
        <taxon>Fungi</taxon>
        <taxon>Dikarya</taxon>
        <taxon>Basidiomycota</taxon>
        <taxon>Agaricomycotina</taxon>
        <taxon>Agaricomycetes</taxon>
        <taxon>Agaricomycetidae</taxon>
        <taxon>Agaricales</taxon>
        <taxon>Marasmiineae</taxon>
        <taxon>Mycenaceae</taxon>
        <taxon>Mycena</taxon>
    </lineage>
</organism>
<comment type="caution">
    <text evidence="1">The sequence shown here is derived from an EMBL/GenBank/DDBJ whole genome shotgun (WGS) entry which is preliminary data.</text>
</comment>
<proteinExistence type="predicted"/>
<dbReference type="Proteomes" id="UP000623467">
    <property type="component" value="Unassembled WGS sequence"/>
</dbReference>
<reference evidence="1" key="1">
    <citation type="submission" date="2020-05" db="EMBL/GenBank/DDBJ databases">
        <title>Mycena genomes resolve the evolution of fungal bioluminescence.</title>
        <authorList>
            <person name="Tsai I.J."/>
        </authorList>
    </citation>
    <scope>NUCLEOTIDE SEQUENCE</scope>
    <source>
        <strain evidence="1">160909Yilan</strain>
    </source>
</reference>
<gene>
    <name evidence="1" type="ORF">MSAN_02046600</name>
</gene>